<gene>
    <name evidence="2" type="ORF">M407DRAFT_83778</name>
</gene>
<feature type="domain" description="Protein kinase" evidence="1">
    <location>
        <begin position="1"/>
        <end position="194"/>
    </location>
</feature>
<reference evidence="2 3" key="1">
    <citation type="submission" date="2014-04" db="EMBL/GenBank/DDBJ databases">
        <authorList>
            <consortium name="DOE Joint Genome Institute"/>
            <person name="Kuo A."/>
            <person name="Girlanda M."/>
            <person name="Perotto S."/>
            <person name="Kohler A."/>
            <person name="Nagy L.G."/>
            <person name="Floudas D."/>
            <person name="Copeland A."/>
            <person name="Barry K.W."/>
            <person name="Cichocki N."/>
            <person name="Veneault-Fourrey C."/>
            <person name="LaButti K."/>
            <person name="Lindquist E.A."/>
            <person name="Lipzen A."/>
            <person name="Lundell T."/>
            <person name="Morin E."/>
            <person name="Murat C."/>
            <person name="Sun H."/>
            <person name="Tunlid A."/>
            <person name="Henrissat B."/>
            <person name="Grigoriev I.V."/>
            <person name="Hibbett D.S."/>
            <person name="Martin F."/>
            <person name="Nordberg H.P."/>
            <person name="Cantor M.N."/>
            <person name="Hua S.X."/>
        </authorList>
    </citation>
    <scope>NUCLEOTIDE SEQUENCE [LARGE SCALE GENOMIC DNA]</scope>
    <source>
        <strain evidence="2 3">MUT 4182</strain>
    </source>
</reference>
<dbReference type="CDD" id="cd00180">
    <property type="entry name" value="PKc"/>
    <property type="match status" value="1"/>
</dbReference>
<dbReference type="Pfam" id="PF00069">
    <property type="entry name" value="Pkinase"/>
    <property type="match status" value="1"/>
</dbReference>
<dbReference type="GO" id="GO:0007165">
    <property type="term" value="P:signal transduction"/>
    <property type="evidence" value="ECO:0007669"/>
    <property type="project" value="TreeGrafter"/>
</dbReference>
<dbReference type="InterPro" id="IPR008271">
    <property type="entry name" value="Ser/Thr_kinase_AS"/>
</dbReference>
<dbReference type="PROSITE" id="PS50011">
    <property type="entry name" value="PROTEIN_KINASE_DOM"/>
    <property type="match status" value="1"/>
</dbReference>
<organism evidence="2 3">
    <name type="scientific">Tulasnella calospora MUT 4182</name>
    <dbReference type="NCBI Taxonomy" id="1051891"/>
    <lineage>
        <taxon>Eukaryota</taxon>
        <taxon>Fungi</taxon>
        <taxon>Dikarya</taxon>
        <taxon>Basidiomycota</taxon>
        <taxon>Agaricomycotina</taxon>
        <taxon>Agaricomycetes</taxon>
        <taxon>Cantharellales</taxon>
        <taxon>Tulasnellaceae</taxon>
        <taxon>Tulasnella</taxon>
    </lineage>
</organism>
<dbReference type="GO" id="GO:0004672">
    <property type="term" value="F:protein kinase activity"/>
    <property type="evidence" value="ECO:0007669"/>
    <property type="project" value="InterPro"/>
</dbReference>
<dbReference type="InterPro" id="IPR011009">
    <property type="entry name" value="Kinase-like_dom_sf"/>
</dbReference>
<evidence type="ECO:0000313" key="3">
    <source>
        <dbReference type="Proteomes" id="UP000054248"/>
    </source>
</evidence>
<dbReference type="InterPro" id="IPR000719">
    <property type="entry name" value="Prot_kinase_dom"/>
</dbReference>
<feature type="non-terminal residue" evidence="2">
    <location>
        <position position="1"/>
    </location>
</feature>
<dbReference type="OrthoDB" id="346907at2759"/>
<protein>
    <recommendedName>
        <fullName evidence="1">Protein kinase domain-containing protein</fullName>
    </recommendedName>
</protein>
<keyword evidence="3" id="KW-1185">Reference proteome</keyword>
<dbReference type="GO" id="GO:0005524">
    <property type="term" value="F:ATP binding"/>
    <property type="evidence" value="ECO:0007669"/>
    <property type="project" value="InterPro"/>
</dbReference>
<dbReference type="SMART" id="SM00220">
    <property type="entry name" value="S_TKc"/>
    <property type="match status" value="1"/>
</dbReference>
<proteinExistence type="predicted"/>
<dbReference type="AlphaFoldDB" id="A0A0C3Q5X9"/>
<dbReference type="HOGENOM" id="CLU_000288_7_18_1"/>
<reference evidence="3" key="2">
    <citation type="submission" date="2015-01" db="EMBL/GenBank/DDBJ databases">
        <title>Evolutionary Origins and Diversification of the Mycorrhizal Mutualists.</title>
        <authorList>
            <consortium name="DOE Joint Genome Institute"/>
            <consortium name="Mycorrhizal Genomics Consortium"/>
            <person name="Kohler A."/>
            <person name="Kuo A."/>
            <person name="Nagy L.G."/>
            <person name="Floudas D."/>
            <person name="Copeland A."/>
            <person name="Barry K.W."/>
            <person name="Cichocki N."/>
            <person name="Veneault-Fourrey C."/>
            <person name="LaButti K."/>
            <person name="Lindquist E.A."/>
            <person name="Lipzen A."/>
            <person name="Lundell T."/>
            <person name="Morin E."/>
            <person name="Murat C."/>
            <person name="Riley R."/>
            <person name="Ohm R."/>
            <person name="Sun H."/>
            <person name="Tunlid A."/>
            <person name="Henrissat B."/>
            <person name="Grigoriev I.V."/>
            <person name="Hibbett D.S."/>
            <person name="Martin F."/>
        </authorList>
    </citation>
    <scope>NUCLEOTIDE SEQUENCE [LARGE SCALE GENOMIC DNA]</scope>
    <source>
        <strain evidence="3">MUT 4182</strain>
    </source>
</reference>
<dbReference type="Proteomes" id="UP000054248">
    <property type="component" value="Unassembled WGS sequence"/>
</dbReference>
<evidence type="ECO:0000313" key="2">
    <source>
        <dbReference type="EMBL" id="KIO18584.1"/>
    </source>
</evidence>
<dbReference type="GO" id="GO:0005737">
    <property type="term" value="C:cytoplasm"/>
    <property type="evidence" value="ECO:0007669"/>
    <property type="project" value="TreeGrafter"/>
</dbReference>
<dbReference type="PROSITE" id="PS00108">
    <property type="entry name" value="PROTEIN_KINASE_ST"/>
    <property type="match status" value="1"/>
</dbReference>
<dbReference type="InterPro" id="IPR050167">
    <property type="entry name" value="Ser_Thr_protein_kinase"/>
</dbReference>
<name>A0A0C3Q5X9_9AGAM</name>
<dbReference type="EMBL" id="KN823276">
    <property type="protein sequence ID" value="KIO18584.1"/>
    <property type="molecule type" value="Genomic_DNA"/>
</dbReference>
<evidence type="ECO:0000259" key="1">
    <source>
        <dbReference type="PROSITE" id="PS50011"/>
    </source>
</evidence>
<dbReference type="PANTHER" id="PTHR23257">
    <property type="entry name" value="SERINE-THREONINE PROTEIN KINASE"/>
    <property type="match status" value="1"/>
</dbReference>
<sequence>REARFLVELSHPNIVKLEGFVEDLSDGVIWLVFPWEANGNLRDFVASQDWEIPEQISLIFDVTRGIEYIHTQEPPICHGDLKSLNILVNSNYRAVITDFGSARRLTQEDIGNQAQKIETEEQSAPSLEATFTASANTITLTGNEFTLRWAAPELLSDNNPSIEIDIWALGWIAYEVILSQRVISERMLMNLMFK</sequence>
<accession>A0A0C3Q5X9</accession>
<dbReference type="Gene3D" id="1.10.510.10">
    <property type="entry name" value="Transferase(Phosphotransferase) domain 1"/>
    <property type="match status" value="1"/>
</dbReference>
<dbReference type="SUPFAM" id="SSF56112">
    <property type="entry name" value="Protein kinase-like (PK-like)"/>
    <property type="match status" value="1"/>
</dbReference>